<keyword evidence="4" id="KW-1185">Reference proteome</keyword>
<dbReference type="KEGG" id="gtt:GUITHDRAFT_102062"/>
<evidence type="ECO:0000256" key="1">
    <source>
        <dbReference type="SAM" id="MobiDB-lite"/>
    </source>
</evidence>
<evidence type="ECO:0000313" key="3">
    <source>
        <dbReference type="EnsemblProtists" id="EKX52160"/>
    </source>
</evidence>
<reference evidence="3" key="3">
    <citation type="submission" date="2016-03" db="UniProtKB">
        <authorList>
            <consortium name="EnsemblProtists"/>
        </authorList>
    </citation>
    <scope>IDENTIFICATION</scope>
</reference>
<dbReference type="EMBL" id="JH992973">
    <property type="protein sequence ID" value="EKX52160.1"/>
    <property type="molecule type" value="Genomic_DNA"/>
</dbReference>
<dbReference type="RefSeq" id="XP_005839140.1">
    <property type="nucleotide sequence ID" value="XM_005839083.1"/>
</dbReference>
<reference evidence="2 4" key="1">
    <citation type="journal article" date="2012" name="Nature">
        <title>Algal genomes reveal evolutionary mosaicism and the fate of nucleomorphs.</title>
        <authorList>
            <consortium name="DOE Joint Genome Institute"/>
            <person name="Curtis B.A."/>
            <person name="Tanifuji G."/>
            <person name="Burki F."/>
            <person name="Gruber A."/>
            <person name="Irimia M."/>
            <person name="Maruyama S."/>
            <person name="Arias M.C."/>
            <person name="Ball S.G."/>
            <person name="Gile G.H."/>
            <person name="Hirakawa Y."/>
            <person name="Hopkins J.F."/>
            <person name="Kuo A."/>
            <person name="Rensing S.A."/>
            <person name="Schmutz J."/>
            <person name="Symeonidi A."/>
            <person name="Elias M."/>
            <person name="Eveleigh R.J."/>
            <person name="Herman E.K."/>
            <person name="Klute M.J."/>
            <person name="Nakayama T."/>
            <person name="Obornik M."/>
            <person name="Reyes-Prieto A."/>
            <person name="Armbrust E.V."/>
            <person name="Aves S.J."/>
            <person name="Beiko R.G."/>
            <person name="Coutinho P."/>
            <person name="Dacks J.B."/>
            <person name="Durnford D.G."/>
            <person name="Fast N.M."/>
            <person name="Green B.R."/>
            <person name="Grisdale C.J."/>
            <person name="Hempel F."/>
            <person name="Henrissat B."/>
            <person name="Hoppner M.P."/>
            <person name="Ishida K."/>
            <person name="Kim E."/>
            <person name="Koreny L."/>
            <person name="Kroth P.G."/>
            <person name="Liu Y."/>
            <person name="Malik S.B."/>
            <person name="Maier U.G."/>
            <person name="McRose D."/>
            <person name="Mock T."/>
            <person name="Neilson J.A."/>
            <person name="Onodera N.T."/>
            <person name="Poole A.M."/>
            <person name="Pritham E.J."/>
            <person name="Richards T.A."/>
            <person name="Rocap G."/>
            <person name="Roy S.W."/>
            <person name="Sarai C."/>
            <person name="Schaack S."/>
            <person name="Shirato S."/>
            <person name="Slamovits C.H."/>
            <person name="Spencer D.F."/>
            <person name="Suzuki S."/>
            <person name="Worden A.Z."/>
            <person name="Zauner S."/>
            <person name="Barry K."/>
            <person name="Bell C."/>
            <person name="Bharti A.K."/>
            <person name="Crow J.A."/>
            <person name="Grimwood J."/>
            <person name="Kramer R."/>
            <person name="Lindquist E."/>
            <person name="Lucas S."/>
            <person name="Salamov A."/>
            <person name="McFadden G.I."/>
            <person name="Lane C.E."/>
            <person name="Keeling P.J."/>
            <person name="Gray M.W."/>
            <person name="Grigoriev I.V."/>
            <person name="Archibald J.M."/>
        </authorList>
    </citation>
    <scope>NUCLEOTIDE SEQUENCE</scope>
    <source>
        <strain evidence="2 4">CCMP2712</strain>
    </source>
</reference>
<dbReference type="OrthoDB" id="49083at2759"/>
<proteinExistence type="predicted"/>
<protein>
    <submittedName>
        <fullName evidence="2 3">Uncharacterized protein</fullName>
    </submittedName>
</protein>
<dbReference type="AlphaFoldDB" id="L1JVC6"/>
<organism evidence="2">
    <name type="scientific">Guillardia theta (strain CCMP2712)</name>
    <name type="common">Cryptophyte</name>
    <dbReference type="NCBI Taxonomy" id="905079"/>
    <lineage>
        <taxon>Eukaryota</taxon>
        <taxon>Cryptophyceae</taxon>
        <taxon>Pyrenomonadales</taxon>
        <taxon>Geminigeraceae</taxon>
        <taxon>Guillardia</taxon>
    </lineage>
</organism>
<gene>
    <name evidence="2" type="ORF">GUITHDRAFT_102062</name>
</gene>
<dbReference type="HOGENOM" id="CLU_413600_0_0_1"/>
<feature type="compositionally biased region" description="Low complexity" evidence="1">
    <location>
        <begin position="53"/>
        <end position="77"/>
    </location>
</feature>
<name>L1JVC6_GUITC</name>
<dbReference type="Proteomes" id="UP000011087">
    <property type="component" value="Unassembled WGS sequence"/>
</dbReference>
<dbReference type="PaxDb" id="55529-EKX52160"/>
<sequence>MQAPPATPSMARNKRDAIYRILAQMKQDGINISDLEACRSHGASSTTSDMEDACSAQSDSSPSLLASPVSLDDSPLPRGQSLPKRSRKRTRATMDSDDETGSVQSTSVQLKARRSLAHDFASHSPSDEVLGSQDEGKDDENDSEGPSTARVPLSTAAEDVQASLASSISIDMDEVELVDTFMRLIFPSDDLAASAKRSRYRFDVRQAIQYQVRKLQSARTGGRWRRDIDPSPNGDMPEIIAGGVTQNGKTLIKVLAIVVGHLLGVSSIIVSTTRSGTSSLSNKIERYLLRDLHPKLQPTIKHICELDARKHGPEPMCNFLRKHGCLFINDTARLKLYNASHTIQSARSCAHLGEDFPCQLILDEADSYYRNSSDPIQLEKALADLHQQVKPVLRWSVSATLIPVFLHLKDKKFGLDSDSIIYTQPDHTYVGVRDFKPLQIDGKNQFLMPKDLKPANLYSNHLTDEVIRQAVDKPCSLTLVITNPRVDAANNVFELARRIQNSYPRVAALIVVGRGRFYMPPPQPRLPEDSIAPPPAYVIRRMDVSALIEAIDGHVGLETPLVVLGYSQMIRGDTFRSNRRVPTHIICALGRAMSIEKMVQAMGRASYQDSKLEDNGFQHVTVLTYPQDFDSAQAYPQWLAEMQQKLQEGTGISEATSRLATYSDRANVIFRQNKPIGQRNDNLRLETSFEDPEPGCERPGRKFLDRLHAEDPVLQTLRAIAIENRETSETFKQELVDYNYKGTGMTAKEFADAYNERIGEGSRHVTVQAITCKLGKLVDNGVLERSKGRRVQPTRYWIASKELLQPSTAYRSSLGSSRLGMLS</sequence>
<evidence type="ECO:0000313" key="2">
    <source>
        <dbReference type="EMBL" id="EKX52160.1"/>
    </source>
</evidence>
<dbReference type="eggNOG" id="ENOG502SRR9">
    <property type="taxonomic scope" value="Eukaryota"/>
</dbReference>
<dbReference type="GeneID" id="17309019"/>
<dbReference type="OMA" id="ESYDCES"/>
<evidence type="ECO:0000313" key="4">
    <source>
        <dbReference type="Proteomes" id="UP000011087"/>
    </source>
</evidence>
<accession>L1JVC6</accession>
<reference evidence="4" key="2">
    <citation type="submission" date="2012-11" db="EMBL/GenBank/DDBJ databases">
        <authorList>
            <person name="Kuo A."/>
            <person name="Curtis B.A."/>
            <person name="Tanifuji G."/>
            <person name="Burki F."/>
            <person name="Gruber A."/>
            <person name="Irimia M."/>
            <person name="Maruyama S."/>
            <person name="Arias M.C."/>
            <person name="Ball S.G."/>
            <person name="Gile G.H."/>
            <person name="Hirakawa Y."/>
            <person name="Hopkins J.F."/>
            <person name="Rensing S.A."/>
            <person name="Schmutz J."/>
            <person name="Symeonidi A."/>
            <person name="Elias M."/>
            <person name="Eveleigh R.J."/>
            <person name="Herman E.K."/>
            <person name="Klute M.J."/>
            <person name="Nakayama T."/>
            <person name="Obornik M."/>
            <person name="Reyes-Prieto A."/>
            <person name="Armbrust E.V."/>
            <person name="Aves S.J."/>
            <person name="Beiko R.G."/>
            <person name="Coutinho P."/>
            <person name="Dacks J.B."/>
            <person name="Durnford D.G."/>
            <person name="Fast N.M."/>
            <person name="Green B.R."/>
            <person name="Grisdale C."/>
            <person name="Hempe F."/>
            <person name="Henrissat B."/>
            <person name="Hoppner M.P."/>
            <person name="Ishida K.-I."/>
            <person name="Kim E."/>
            <person name="Koreny L."/>
            <person name="Kroth P.G."/>
            <person name="Liu Y."/>
            <person name="Malik S.-B."/>
            <person name="Maier U.G."/>
            <person name="McRose D."/>
            <person name="Mock T."/>
            <person name="Neilson J.A."/>
            <person name="Onodera N.T."/>
            <person name="Poole A.M."/>
            <person name="Pritham E.J."/>
            <person name="Richards T.A."/>
            <person name="Rocap G."/>
            <person name="Roy S.W."/>
            <person name="Sarai C."/>
            <person name="Schaack S."/>
            <person name="Shirato S."/>
            <person name="Slamovits C.H."/>
            <person name="Spencer D.F."/>
            <person name="Suzuki S."/>
            <person name="Worden A.Z."/>
            <person name="Zauner S."/>
            <person name="Barry K."/>
            <person name="Bell C."/>
            <person name="Bharti A.K."/>
            <person name="Crow J.A."/>
            <person name="Grimwood J."/>
            <person name="Kramer R."/>
            <person name="Lindquist E."/>
            <person name="Lucas S."/>
            <person name="Salamov A."/>
            <person name="McFadden G.I."/>
            <person name="Lane C.E."/>
            <person name="Keeling P.J."/>
            <person name="Gray M.W."/>
            <person name="Grigoriev I.V."/>
            <person name="Archibald J.M."/>
        </authorList>
    </citation>
    <scope>NUCLEOTIDE SEQUENCE</scope>
    <source>
        <strain evidence="4">CCMP2712</strain>
    </source>
</reference>
<feature type="region of interest" description="Disordered" evidence="1">
    <location>
        <begin position="40"/>
        <end position="154"/>
    </location>
</feature>
<dbReference type="EnsemblProtists" id="EKX52160">
    <property type="protein sequence ID" value="EKX52160"/>
    <property type="gene ID" value="GUITHDRAFT_102062"/>
</dbReference>